<feature type="chain" id="PRO_5043287261" evidence="1">
    <location>
        <begin position="24"/>
        <end position="168"/>
    </location>
</feature>
<sequence length="168" mass="17695">MTPLYTLLAPAAFAVAIPARLQAEPPLSVLFPPQGGETVIGETFQVVITAAGPFSRAVLERVEELQPAGAGPVLADQQGAFCLWLIPSGIAWAHPHGFCRSRGRSDLPPLDQTEPPGTYWVRTPRAHWVGPLTLATALDDIAPPPPPLSLVLLPPSAAPAPPTTRAAR</sequence>
<keyword evidence="1" id="KW-0732">Signal</keyword>
<feature type="signal peptide" evidence="1">
    <location>
        <begin position="1"/>
        <end position="23"/>
    </location>
</feature>
<dbReference type="EMBL" id="CP108253">
    <property type="protein sequence ID" value="WTU38191.1"/>
    <property type="molecule type" value="Genomic_DNA"/>
</dbReference>
<reference evidence="2" key="1">
    <citation type="submission" date="2022-10" db="EMBL/GenBank/DDBJ databases">
        <title>The complete genomes of actinobacterial strains from the NBC collection.</title>
        <authorList>
            <person name="Joergensen T.S."/>
            <person name="Alvarez Arevalo M."/>
            <person name="Sterndorff E.B."/>
            <person name="Faurdal D."/>
            <person name="Vuksanovic O."/>
            <person name="Mourched A.-S."/>
            <person name="Charusanti P."/>
            <person name="Shaw S."/>
            <person name="Blin K."/>
            <person name="Weber T."/>
        </authorList>
    </citation>
    <scope>NUCLEOTIDE SEQUENCE</scope>
    <source>
        <strain evidence="2">NBC_00060</strain>
    </source>
</reference>
<proteinExistence type="predicted"/>
<evidence type="ECO:0000313" key="2">
    <source>
        <dbReference type="EMBL" id="WTU38191.1"/>
    </source>
</evidence>
<evidence type="ECO:0000313" key="3">
    <source>
        <dbReference type="EMBL" id="WTU45167.1"/>
    </source>
</evidence>
<organism evidence="2">
    <name type="scientific">Streptomyces sp. NBC_00060</name>
    <dbReference type="NCBI Taxonomy" id="2975636"/>
    <lineage>
        <taxon>Bacteria</taxon>
        <taxon>Bacillati</taxon>
        <taxon>Actinomycetota</taxon>
        <taxon>Actinomycetes</taxon>
        <taxon>Kitasatosporales</taxon>
        <taxon>Streptomycetaceae</taxon>
        <taxon>Streptomyces</taxon>
    </lineage>
</organism>
<name>A0AAU2GTN4_9ACTN</name>
<accession>A0AAU2GTN4</accession>
<gene>
    <name evidence="2" type="ORF">OHV25_00620</name>
    <name evidence="3" type="ORF">OHV25_39220</name>
</gene>
<protein>
    <submittedName>
        <fullName evidence="2">Uncharacterized protein</fullName>
    </submittedName>
</protein>
<dbReference type="AlphaFoldDB" id="A0AAU2GTN4"/>
<evidence type="ECO:0000256" key="1">
    <source>
        <dbReference type="SAM" id="SignalP"/>
    </source>
</evidence>
<dbReference type="EMBL" id="CP108253">
    <property type="protein sequence ID" value="WTU45167.1"/>
    <property type="molecule type" value="Genomic_DNA"/>
</dbReference>